<dbReference type="SMART" id="SM00322">
    <property type="entry name" value="KH"/>
    <property type="match status" value="4"/>
</dbReference>
<protein>
    <recommendedName>
        <fullName evidence="3">K Homology domain-containing protein</fullName>
    </recommendedName>
</protein>
<dbReference type="CDD" id="cd00105">
    <property type="entry name" value="KH-I"/>
    <property type="match status" value="2"/>
</dbReference>
<evidence type="ECO:0000256" key="2">
    <source>
        <dbReference type="SAM" id="MobiDB-lite"/>
    </source>
</evidence>
<feature type="domain" description="K Homology" evidence="3">
    <location>
        <begin position="210"/>
        <end position="273"/>
    </location>
</feature>
<dbReference type="PROSITE" id="PS50084">
    <property type="entry name" value="KH_TYPE_1"/>
    <property type="match status" value="1"/>
</dbReference>
<proteinExistence type="predicted"/>
<feature type="compositionally biased region" description="Basic residues" evidence="2">
    <location>
        <begin position="509"/>
        <end position="519"/>
    </location>
</feature>
<dbReference type="GO" id="GO:0003723">
    <property type="term" value="F:RNA binding"/>
    <property type="evidence" value="ECO:0007669"/>
    <property type="project" value="UniProtKB-UniRule"/>
</dbReference>
<feature type="compositionally biased region" description="Basic and acidic residues" evidence="2">
    <location>
        <begin position="542"/>
        <end position="564"/>
    </location>
</feature>
<dbReference type="SUPFAM" id="SSF54791">
    <property type="entry name" value="Eukaryotic type KH-domain (KH-domain type I)"/>
    <property type="match status" value="3"/>
</dbReference>
<dbReference type="Proteomes" id="UP000572268">
    <property type="component" value="Unassembled WGS sequence"/>
</dbReference>
<evidence type="ECO:0000259" key="3">
    <source>
        <dbReference type="SMART" id="SM00322"/>
    </source>
</evidence>
<dbReference type="InterPro" id="IPR004088">
    <property type="entry name" value="KH_dom_type_1"/>
</dbReference>
<keyword evidence="1" id="KW-0694">RNA-binding</keyword>
<feature type="compositionally biased region" description="Acidic residues" evidence="2">
    <location>
        <begin position="482"/>
        <end position="493"/>
    </location>
</feature>
<evidence type="ECO:0000313" key="5">
    <source>
        <dbReference type="Proteomes" id="UP000572268"/>
    </source>
</evidence>
<feature type="region of interest" description="Disordered" evidence="2">
    <location>
        <begin position="446"/>
        <end position="575"/>
    </location>
</feature>
<reference evidence="4 5" key="1">
    <citation type="submission" date="2020-04" db="EMBL/GenBank/DDBJ databases">
        <title>Perkinsus olseni comparative genomics.</title>
        <authorList>
            <person name="Bogema D.R."/>
        </authorList>
    </citation>
    <scope>NUCLEOTIDE SEQUENCE [LARGE SCALE GENOMIC DNA]</scope>
    <source>
        <strain evidence="4">ATCC PRA-31</strain>
    </source>
</reference>
<feature type="domain" description="K Homology" evidence="3">
    <location>
        <begin position="286"/>
        <end position="433"/>
    </location>
</feature>
<feature type="region of interest" description="Disordered" evidence="2">
    <location>
        <begin position="1"/>
        <end position="30"/>
    </location>
</feature>
<feature type="compositionally biased region" description="Basic and acidic residues" evidence="2">
    <location>
        <begin position="446"/>
        <end position="468"/>
    </location>
</feature>
<feature type="domain" description="K Homology" evidence="3">
    <location>
        <begin position="27"/>
        <end position="95"/>
    </location>
</feature>
<evidence type="ECO:0000256" key="1">
    <source>
        <dbReference type="PROSITE-ProRule" id="PRU00117"/>
    </source>
</evidence>
<comment type="caution">
    <text evidence="4">The sequence shown here is derived from an EMBL/GenBank/DDBJ whole genome shotgun (WGS) entry which is preliminary data.</text>
</comment>
<dbReference type="InterPro" id="IPR036612">
    <property type="entry name" value="KH_dom_type_1_sf"/>
</dbReference>
<name>A0A7J6LJX0_PEROL</name>
<organism evidence="4 5">
    <name type="scientific">Perkinsus olseni</name>
    <name type="common">Perkinsus atlanticus</name>
    <dbReference type="NCBI Taxonomy" id="32597"/>
    <lineage>
        <taxon>Eukaryota</taxon>
        <taxon>Sar</taxon>
        <taxon>Alveolata</taxon>
        <taxon>Perkinsozoa</taxon>
        <taxon>Perkinsea</taxon>
        <taxon>Perkinsida</taxon>
        <taxon>Perkinsidae</taxon>
        <taxon>Perkinsus</taxon>
    </lineage>
</organism>
<sequence>MPEGSRSKSRSASSSSSSSSSVSTTDGEGLSVIRVDSSEAGLVLGRGGATKRKIENAADVDIELVTTEEGDSNVELRGPGNNRELGRDYICFLLLHKKGESLDINLEDRDDCTWIDVPQDTIGYVTGRERSTMNSMEEETDTLMFFLDKGKHSEDGDGDAKPTEKLVIFGPARGRRIAQLKLMSAIETKSPGFFLDDKERWNLGDKHDPKLGLTTVKMTEGQFTYALGRRGTSRRKLEKASGAIMEYIGYTAFICGTKEERRRGRDYLNYLLDQREGEVHVDTDRRDDITIIDCPEEYVGYITGHRGSELRSVEDRTGTFCFMDGADVSGDVGGGGKRYSDGWSFTAVVFQRGGQPEGEVEEDGRHRGKVMRSWAIVDSSTVVIIFWHRRDDDEYGYHHHSRHSKENPPRLLILCFDPLRRDDAEEMIRDRIEERVRQDIERGIRVPKTFDNKHSNEEVQARREEKWGPRPPQQQPEKDNNDKDDDEDADDERDASPRSVSPEGGNRERSHHSQSRSRSHSASADRKRSRSKDDDTEEREEEDSHHEDPRDDKHSSREVDERSSSRRSSAKRRRSLRWEMDNWGQIAAVLEVSMTMMRRTRERLRGVEAAVVQDHAAIIITIGKMMIYQIDHSIDCVVVFSIEIGKASSSPSSSQSK</sequence>
<dbReference type="AlphaFoldDB" id="A0A7J6LJX0"/>
<dbReference type="EMBL" id="JABANN010000424">
    <property type="protein sequence ID" value="KAF4659587.1"/>
    <property type="molecule type" value="Genomic_DNA"/>
</dbReference>
<accession>A0A7J6LJX0</accession>
<dbReference type="Pfam" id="PF00013">
    <property type="entry name" value="KH_1"/>
    <property type="match status" value="1"/>
</dbReference>
<feature type="compositionally biased region" description="Low complexity" evidence="2">
    <location>
        <begin position="10"/>
        <end position="23"/>
    </location>
</feature>
<gene>
    <name evidence="4" type="ORF">FOL46_006546</name>
</gene>
<evidence type="ECO:0000313" key="4">
    <source>
        <dbReference type="EMBL" id="KAF4659587.1"/>
    </source>
</evidence>
<feature type="domain" description="K Homology" evidence="3">
    <location>
        <begin position="109"/>
        <end position="187"/>
    </location>
</feature>
<dbReference type="InterPro" id="IPR004087">
    <property type="entry name" value="KH_dom"/>
</dbReference>